<reference evidence="1 2" key="1">
    <citation type="journal article" date="2024" name="Ann. Entomol. Soc. Am.">
        <title>Genomic analyses of the southern and eastern yellowjacket wasps (Hymenoptera: Vespidae) reveal evolutionary signatures of social life.</title>
        <authorList>
            <person name="Catto M.A."/>
            <person name="Caine P.B."/>
            <person name="Orr S.E."/>
            <person name="Hunt B.G."/>
            <person name="Goodisman M.A.D."/>
        </authorList>
    </citation>
    <scope>NUCLEOTIDE SEQUENCE [LARGE SCALE GENOMIC DNA]</scope>
    <source>
        <strain evidence="1">232</strain>
        <tissue evidence="1">Head and thorax</tissue>
    </source>
</reference>
<sequence length="86" mass="9494">MINLKIFLTKESLVQDSSLINLVQYYMLLVVCPPAPKVISTYILPGDGCKYCKTSFVIAGLSAILHCSAVKPLAVLVTKLKFNQYN</sequence>
<name>A0ABD2BCR5_VESMC</name>
<comment type="caution">
    <text evidence="1">The sequence shown here is derived from an EMBL/GenBank/DDBJ whole genome shotgun (WGS) entry which is preliminary data.</text>
</comment>
<keyword evidence="2" id="KW-1185">Reference proteome</keyword>
<dbReference type="AlphaFoldDB" id="A0ABD2BCR5"/>
<evidence type="ECO:0000313" key="2">
    <source>
        <dbReference type="Proteomes" id="UP001607303"/>
    </source>
</evidence>
<dbReference type="EMBL" id="JAYRBN010000091">
    <property type="protein sequence ID" value="KAL2730484.1"/>
    <property type="molecule type" value="Genomic_DNA"/>
</dbReference>
<protein>
    <submittedName>
        <fullName evidence="1">Uncharacterized protein</fullName>
    </submittedName>
</protein>
<organism evidence="1 2">
    <name type="scientific">Vespula maculifrons</name>
    <name type="common">Eastern yellow jacket</name>
    <name type="synonym">Wasp</name>
    <dbReference type="NCBI Taxonomy" id="7453"/>
    <lineage>
        <taxon>Eukaryota</taxon>
        <taxon>Metazoa</taxon>
        <taxon>Ecdysozoa</taxon>
        <taxon>Arthropoda</taxon>
        <taxon>Hexapoda</taxon>
        <taxon>Insecta</taxon>
        <taxon>Pterygota</taxon>
        <taxon>Neoptera</taxon>
        <taxon>Endopterygota</taxon>
        <taxon>Hymenoptera</taxon>
        <taxon>Apocrita</taxon>
        <taxon>Aculeata</taxon>
        <taxon>Vespoidea</taxon>
        <taxon>Vespidae</taxon>
        <taxon>Vespinae</taxon>
        <taxon>Vespula</taxon>
    </lineage>
</organism>
<gene>
    <name evidence="1" type="ORF">V1477_016295</name>
</gene>
<accession>A0ABD2BCR5</accession>
<proteinExistence type="predicted"/>
<evidence type="ECO:0000313" key="1">
    <source>
        <dbReference type="EMBL" id="KAL2730484.1"/>
    </source>
</evidence>
<dbReference type="Proteomes" id="UP001607303">
    <property type="component" value="Unassembled WGS sequence"/>
</dbReference>